<dbReference type="GO" id="GO:0016853">
    <property type="term" value="F:isomerase activity"/>
    <property type="evidence" value="ECO:0007669"/>
    <property type="project" value="UniProtKB-KW"/>
</dbReference>
<evidence type="ECO:0000313" key="1">
    <source>
        <dbReference type="EMBL" id="GGG61807.1"/>
    </source>
</evidence>
<dbReference type="EMBL" id="BMHY01000002">
    <property type="protein sequence ID" value="GGG61807.1"/>
    <property type="molecule type" value="Genomic_DNA"/>
</dbReference>
<comment type="caution">
    <text evidence="1">The sequence shown here is derived from an EMBL/GenBank/DDBJ whole genome shotgun (WGS) entry which is preliminary data.</text>
</comment>
<evidence type="ECO:0000313" key="2">
    <source>
        <dbReference type="Proteomes" id="UP000600247"/>
    </source>
</evidence>
<dbReference type="CDD" id="cd20308">
    <property type="entry name" value="cupin_YdaE"/>
    <property type="match status" value="1"/>
</dbReference>
<reference evidence="1 2" key="1">
    <citation type="journal article" date="2014" name="Int. J. Syst. Evol. Microbiol.">
        <title>Complete genome sequence of Corynebacterium casei LMG S-19264T (=DSM 44701T), isolated from a smear-ripened cheese.</title>
        <authorList>
            <consortium name="US DOE Joint Genome Institute (JGI-PGF)"/>
            <person name="Walter F."/>
            <person name="Albersmeier A."/>
            <person name="Kalinowski J."/>
            <person name="Ruckert C."/>
        </authorList>
    </citation>
    <scope>NUCLEOTIDE SEQUENCE [LARGE SCALE GENOMIC DNA]</scope>
    <source>
        <strain evidence="1 2">CGMCC 1.15286</strain>
    </source>
</reference>
<dbReference type="Gene3D" id="2.60.120.10">
    <property type="entry name" value="Jelly Rolls"/>
    <property type="match status" value="1"/>
</dbReference>
<proteinExistence type="predicted"/>
<dbReference type="Proteomes" id="UP000600247">
    <property type="component" value="Unassembled WGS sequence"/>
</dbReference>
<name>A0A917GYX3_9BACL</name>
<organism evidence="1 2">
    <name type="scientific">Paenibacillus radicis</name>
    <name type="common">ex Gao et al. 2016</name>
    <dbReference type="NCBI Taxonomy" id="1737354"/>
    <lineage>
        <taxon>Bacteria</taxon>
        <taxon>Bacillati</taxon>
        <taxon>Bacillota</taxon>
        <taxon>Bacilli</taxon>
        <taxon>Bacillales</taxon>
        <taxon>Paenibacillaceae</taxon>
        <taxon>Paenibacillus</taxon>
    </lineage>
</organism>
<sequence length="182" mass="21119">MRIEDYQHFKPLILDYYDKAQIVLTEQEKLNLELADFGLNEFAQIGLSLVTFINTERCCAKEMVLLPGQTCPEHRHPVIPELDYPGKEETFRCRSGMVYLYVEGEPAAEIYGMLPESGKDYYSVFHQIVLREGEQYTIQPNTKHWFQGGPEGAVVSEFSTKSLDEYDIFTDPRIDRIPRIEE</sequence>
<dbReference type="InterPro" id="IPR011051">
    <property type="entry name" value="RmlC_Cupin_sf"/>
</dbReference>
<protein>
    <submittedName>
        <fullName evidence="1">D-lyxose isomerase</fullName>
    </submittedName>
</protein>
<dbReference type="AlphaFoldDB" id="A0A917GYX3"/>
<accession>A0A917GYX3</accession>
<dbReference type="InterPro" id="IPR014710">
    <property type="entry name" value="RmlC-like_jellyroll"/>
</dbReference>
<gene>
    <name evidence="1" type="ORF">GCM10010918_14220</name>
</gene>
<keyword evidence="2" id="KW-1185">Reference proteome</keyword>
<dbReference type="SUPFAM" id="SSF51182">
    <property type="entry name" value="RmlC-like cupins"/>
    <property type="match status" value="1"/>
</dbReference>
<keyword evidence="1" id="KW-0413">Isomerase</keyword>
<dbReference type="RefSeq" id="WP_188888234.1">
    <property type="nucleotide sequence ID" value="NZ_BMHY01000002.1"/>
</dbReference>